<sequence>MMVAARRHTLHVPFPIELGGNGTAKGYQAIDMYRSFAHYLSVQGYEFVERAGQGGQDTSMVTESEFVAKAVDAAPFDTNLHVDEVEEDLHKMWRVAGLIPMLPARGSCVDQF</sequence>
<proteinExistence type="predicted"/>
<protein>
    <submittedName>
        <fullName evidence="1">Uncharacterized protein</fullName>
    </submittedName>
</protein>
<dbReference type="EMBL" id="CDMY01000982">
    <property type="protein sequence ID" value="CEM38346.1"/>
    <property type="molecule type" value="Genomic_DNA"/>
</dbReference>
<dbReference type="InParanoid" id="A0A0G4H3P3"/>
<reference evidence="1 2" key="1">
    <citation type="submission" date="2014-11" db="EMBL/GenBank/DDBJ databases">
        <authorList>
            <person name="Zhu J."/>
            <person name="Qi W."/>
            <person name="Song R."/>
        </authorList>
    </citation>
    <scope>NUCLEOTIDE SEQUENCE [LARGE SCALE GENOMIC DNA]</scope>
</reference>
<accession>A0A0G4H3P3</accession>
<name>A0A0G4H3P3_VITBC</name>
<keyword evidence="2" id="KW-1185">Reference proteome</keyword>
<gene>
    <name evidence="1" type="ORF">Vbra_6524</name>
</gene>
<evidence type="ECO:0000313" key="2">
    <source>
        <dbReference type="Proteomes" id="UP000041254"/>
    </source>
</evidence>
<dbReference type="Proteomes" id="UP000041254">
    <property type="component" value="Unassembled WGS sequence"/>
</dbReference>
<dbReference type="VEuPathDB" id="CryptoDB:Vbra_6524"/>
<evidence type="ECO:0000313" key="1">
    <source>
        <dbReference type="EMBL" id="CEM38346.1"/>
    </source>
</evidence>
<dbReference type="AlphaFoldDB" id="A0A0G4H3P3"/>
<organism evidence="1 2">
    <name type="scientific">Vitrella brassicaformis (strain CCMP3155)</name>
    <dbReference type="NCBI Taxonomy" id="1169540"/>
    <lineage>
        <taxon>Eukaryota</taxon>
        <taxon>Sar</taxon>
        <taxon>Alveolata</taxon>
        <taxon>Colpodellida</taxon>
        <taxon>Vitrellaceae</taxon>
        <taxon>Vitrella</taxon>
    </lineage>
</organism>